<accession>A0AAV5LAF0</accession>
<dbReference type="AlphaFoldDB" id="A0AAV5LAF0"/>
<reference evidence="3 4" key="1">
    <citation type="journal article" date="2021" name="Commun. Biol.">
        <title>The genome of Shorea leprosula (Dipterocarpaceae) highlights the ecological relevance of drought in aseasonal tropical rainforests.</title>
        <authorList>
            <person name="Ng K.K.S."/>
            <person name="Kobayashi M.J."/>
            <person name="Fawcett J.A."/>
            <person name="Hatakeyama M."/>
            <person name="Paape T."/>
            <person name="Ng C.H."/>
            <person name="Ang C.C."/>
            <person name="Tnah L.H."/>
            <person name="Lee C.T."/>
            <person name="Nishiyama T."/>
            <person name="Sese J."/>
            <person name="O'Brien M.J."/>
            <person name="Copetti D."/>
            <person name="Mohd Noor M.I."/>
            <person name="Ong R.C."/>
            <person name="Putra M."/>
            <person name="Sireger I.Z."/>
            <person name="Indrioko S."/>
            <person name="Kosugi Y."/>
            <person name="Izuno A."/>
            <person name="Isagi Y."/>
            <person name="Lee S.L."/>
            <person name="Shimizu K.K."/>
        </authorList>
    </citation>
    <scope>NUCLEOTIDE SEQUENCE [LARGE SCALE GENOMIC DNA]</scope>
    <source>
        <strain evidence="3">214</strain>
    </source>
</reference>
<sequence length="449" mass="50699">MSSKETVNFGGSEEMRALEYGDAGMISESSDSERMEEGVGRSEMVGVEGDRVPITVVEVEGRNERVLIRPARVKERACSAPWDHWMPMYTHYLAAGLRFPIPELLVADTEWEKRDAEVELLSSWKAKKANQNKYSLNEDEEEEVGKLVREGGKLANIMYLTSAECIKAAELYRPSALSEAEMDKFLNAAGGVAIPKKPRKKLKTSTKEARKVGSGKELVPNTLAGVEEEVGGNEVLQFVPRPLPVELNPQLRESEAEGAEVRAFGKGKGLVPPLSFQSSLFDVKNATGAKRFITQPSPKWASVKLKKRKRKISESEREVHKKEIKAMKEIVVELKKNVQLLVHNGMEEHISNFVNSSLFDNIVNLYSMPTAILAFTDCRKKVKAEYPEVDITKITFGEQEEGVEENDESMSADFCPQIKLRWDHDVERRIIFPQISTLSSWQWRKKKQR</sequence>
<evidence type="ECO:0000256" key="2">
    <source>
        <dbReference type="SAM" id="MobiDB-lite"/>
    </source>
</evidence>
<protein>
    <submittedName>
        <fullName evidence="3">Uncharacterized protein</fullName>
    </submittedName>
</protein>
<evidence type="ECO:0000313" key="4">
    <source>
        <dbReference type="Proteomes" id="UP001054252"/>
    </source>
</evidence>
<keyword evidence="4" id="KW-1185">Reference proteome</keyword>
<evidence type="ECO:0000256" key="1">
    <source>
        <dbReference type="SAM" id="Coils"/>
    </source>
</evidence>
<proteinExistence type="predicted"/>
<feature type="coiled-coil region" evidence="1">
    <location>
        <begin position="305"/>
        <end position="337"/>
    </location>
</feature>
<keyword evidence="1" id="KW-0175">Coiled coil</keyword>
<name>A0AAV5LAF0_9ROSI</name>
<gene>
    <name evidence="3" type="ORF">SLEP1_g42595</name>
</gene>
<comment type="caution">
    <text evidence="3">The sequence shown here is derived from an EMBL/GenBank/DDBJ whole genome shotgun (WGS) entry which is preliminary data.</text>
</comment>
<dbReference type="EMBL" id="BPVZ01000104">
    <property type="protein sequence ID" value="GKV34198.1"/>
    <property type="molecule type" value="Genomic_DNA"/>
</dbReference>
<feature type="region of interest" description="Disordered" evidence="2">
    <location>
        <begin position="20"/>
        <end position="42"/>
    </location>
</feature>
<feature type="compositionally biased region" description="Basic and acidic residues" evidence="2">
    <location>
        <begin position="31"/>
        <end position="40"/>
    </location>
</feature>
<dbReference type="Proteomes" id="UP001054252">
    <property type="component" value="Unassembled WGS sequence"/>
</dbReference>
<evidence type="ECO:0000313" key="3">
    <source>
        <dbReference type="EMBL" id="GKV34198.1"/>
    </source>
</evidence>
<organism evidence="3 4">
    <name type="scientific">Rubroshorea leprosula</name>
    <dbReference type="NCBI Taxonomy" id="152421"/>
    <lineage>
        <taxon>Eukaryota</taxon>
        <taxon>Viridiplantae</taxon>
        <taxon>Streptophyta</taxon>
        <taxon>Embryophyta</taxon>
        <taxon>Tracheophyta</taxon>
        <taxon>Spermatophyta</taxon>
        <taxon>Magnoliopsida</taxon>
        <taxon>eudicotyledons</taxon>
        <taxon>Gunneridae</taxon>
        <taxon>Pentapetalae</taxon>
        <taxon>rosids</taxon>
        <taxon>malvids</taxon>
        <taxon>Malvales</taxon>
        <taxon>Dipterocarpaceae</taxon>
        <taxon>Rubroshorea</taxon>
    </lineage>
</organism>